<gene>
    <name evidence="4" type="ORF">N7493_006395</name>
</gene>
<feature type="domain" description="Peptidase A1" evidence="3">
    <location>
        <begin position="1"/>
        <end position="316"/>
    </location>
</feature>
<proteinExistence type="predicted"/>
<keyword evidence="5" id="KW-1185">Reference proteome</keyword>
<dbReference type="Proteomes" id="UP001215712">
    <property type="component" value="Unassembled WGS sequence"/>
</dbReference>
<dbReference type="SUPFAM" id="SSF50630">
    <property type="entry name" value="Acid proteases"/>
    <property type="match status" value="1"/>
</dbReference>
<evidence type="ECO:0000259" key="3">
    <source>
        <dbReference type="PROSITE" id="PS51767"/>
    </source>
</evidence>
<sequence>MYGETTCYAESSGSFERNESSTASDYISTGWSTCGDCGNSVPGESYRGIFWDTYSLGSTTTVPNVSTAGMSETYQEYPDGRKFPFPAGVLSLGAPAPSHVWDGYTMIFISAYLYTTGSADATTSSYSYGMHIGSVPLGISGSFLLGGYDSNRVMGVVSAQPFTPFGNNPGGELTIGLQDIGLGVAEGGSPWNFTSKEGLLSYSNSSIIPPVTLPVRFNESLGLYLWEDSDESQTIVKPPAYLSFMFERDSSNNQTIIIKVPFMLLNLTLEAPLVDKSTSYFPCYPINSSYMIGRAFLQAAFIAQNYGTGDDTTVVEESDSTLPNTTSSWENTWRAYWTALPSNTTNSTDSATSTSTSSSTASSASTSTGFSLGVKIGIGAGCGAAGVALIFTIAWLIMKSRRRQARQKAAVNDLRRSESPSRMIQYIPRELGNHFTRSPRELNGGHATIPRELTGGCATLPRELSCGSATIPQELSATRTPNPQGLGLDIVPGTSYGDYAWPLEKNRNWQYYEAP</sequence>
<keyword evidence="2" id="KW-1133">Transmembrane helix</keyword>
<organism evidence="4 5">
    <name type="scientific">Penicillium malachiteum</name>
    <dbReference type="NCBI Taxonomy" id="1324776"/>
    <lineage>
        <taxon>Eukaryota</taxon>
        <taxon>Fungi</taxon>
        <taxon>Dikarya</taxon>
        <taxon>Ascomycota</taxon>
        <taxon>Pezizomycotina</taxon>
        <taxon>Eurotiomycetes</taxon>
        <taxon>Eurotiomycetidae</taxon>
        <taxon>Eurotiales</taxon>
        <taxon>Aspergillaceae</taxon>
        <taxon>Penicillium</taxon>
    </lineage>
</organism>
<feature type="region of interest" description="Disordered" evidence="1">
    <location>
        <begin position="344"/>
        <end position="366"/>
    </location>
</feature>
<dbReference type="InterPro" id="IPR033121">
    <property type="entry name" value="PEPTIDASE_A1"/>
</dbReference>
<protein>
    <recommendedName>
        <fullName evidence="3">Peptidase A1 domain-containing protein</fullName>
    </recommendedName>
</protein>
<evidence type="ECO:0000313" key="5">
    <source>
        <dbReference type="Proteomes" id="UP001215712"/>
    </source>
</evidence>
<evidence type="ECO:0000256" key="2">
    <source>
        <dbReference type="SAM" id="Phobius"/>
    </source>
</evidence>
<dbReference type="PROSITE" id="PS51767">
    <property type="entry name" value="PEPTIDASE_A1"/>
    <property type="match status" value="1"/>
</dbReference>
<evidence type="ECO:0000256" key="1">
    <source>
        <dbReference type="SAM" id="MobiDB-lite"/>
    </source>
</evidence>
<dbReference type="AlphaFoldDB" id="A0AAD6MVH1"/>
<feature type="transmembrane region" description="Helical" evidence="2">
    <location>
        <begin position="376"/>
        <end position="398"/>
    </location>
</feature>
<reference evidence="4" key="2">
    <citation type="submission" date="2023-01" db="EMBL/GenBank/DDBJ databases">
        <authorList>
            <person name="Petersen C."/>
        </authorList>
    </citation>
    <scope>NUCLEOTIDE SEQUENCE</scope>
    <source>
        <strain evidence="4">IBT 17514</strain>
    </source>
</reference>
<dbReference type="InterPro" id="IPR021109">
    <property type="entry name" value="Peptidase_aspartic_dom_sf"/>
</dbReference>
<reference evidence="4" key="1">
    <citation type="journal article" date="2023" name="IMA Fungus">
        <title>Comparative genomic study of the Penicillium genus elucidates a diverse pangenome and 15 lateral gene transfer events.</title>
        <authorList>
            <person name="Petersen C."/>
            <person name="Sorensen T."/>
            <person name="Nielsen M.R."/>
            <person name="Sondergaard T.E."/>
            <person name="Sorensen J.L."/>
            <person name="Fitzpatrick D.A."/>
            <person name="Frisvad J.C."/>
            <person name="Nielsen K.L."/>
        </authorList>
    </citation>
    <scope>NUCLEOTIDE SEQUENCE</scope>
    <source>
        <strain evidence="4">IBT 17514</strain>
    </source>
</reference>
<name>A0AAD6MVH1_9EURO</name>
<keyword evidence="2" id="KW-0812">Transmembrane</keyword>
<comment type="caution">
    <text evidence="4">The sequence shown here is derived from an EMBL/GenBank/DDBJ whole genome shotgun (WGS) entry which is preliminary data.</text>
</comment>
<evidence type="ECO:0000313" key="4">
    <source>
        <dbReference type="EMBL" id="KAJ5724667.1"/>
    </source>
</evidence>
<accession>A0AAD6MVH1</accession>
<keyword evidence="2" id="KW-0472">Membrane</keyword>
<dbReference type="EMBL" id="JAQJAN010000008">
    <property type="protein sequence ID" value="KAJ5724667.1"/>
    <property type="molecule type" value="Genomic_DNA"/>
</dbReference>